<organism evidence="4 5">
    <name type="scientific">Propionibacterium australiense</name>
    <dbReference type="NCBI Taxonomy" id="119981"/>
    <lineage>
        <taxon>Bacteria</taxon>
        <taxon>Bacillati</taxon>
        <taxon>Actinomycetota</taxon>
        <taxon>Actinomycetes</taxon>
        <taxon>Propionibacteriales</taxon>
        <taxon>Propionibacteriaceae</taxon>
        <taxon>Propionibacterium</taxon>
    </lineage>
</organism>
<dbReference type="Gene3D" id="1.10.10.10">
    <property type="entry name" value="Winged helix-like DNA-binding domain superfamily/Winged helix DNA-binding domain"/>
    <property type="match status" value="1"/>
</dbReference>
<dbReference type="GO" id="GO:0006355">
    <property type="term" value="P:regulation of DNA-templated transcription"/>
    <property type="evidence" value="ECO:0007669"/>
    <property type="project" value="InterPro"/>
</dbReference>
<comment type="similarity">
    <text evidence="1">Belongs to the ROK (NagC/XylR) family.</text>
</comment>
<dbReference type="EMBL" id="RCIW01000010">
    <property type="protein sequence ID" value="RLP09593.1"/>
    <property type="molecule type" value="Genomic_DNA"/>
</dbReference>
<dbReference type="SUPFAM" id="SSF53067">
    <property type="entry name" value="Actin-like ATPase domain"/>
    <property type="match status" value="2"/>
</dbReference>
<name>A0A8B3FS55_9ACTN</name>
<dbReference type="PANTHER" id="PTHR18964:SF149">
    <property type="entry name" value="BIFUNCTIONAL UDP-N-ACETYLGLUCOSAMINE 2-EPIMERASE_N-ACETYLMANNOSAMINE KINASE"/>
    <property type="match status" value="1"/>
</dbReference>
<dbReference type="InterPro" id="IPR043129">
    <property type="entry name" value="ATPase_NBD"/>
</dbReference>
<evidence type="ECO:0000313" key="5">
    <source>
        <dbReference type="Proteomes" id="UP000279336"/>
    </source>
</evidence>
<dbReference type="InterPro" id="IPR036388">
    <property type="entry name" value="WH-like_DNA-bd_sf"/>
</dbReference>
<dbReference type="Pfam" id="PF09339">
    <property type="entry name" value="HTH_IclR"/>
    <property type="match status" value="1"/>
</dbReference>
<dbReference type="InterPro" id="IPR005471">
    <property type="entry name" value="Tscrpt_reg_IclR_N"/>
</dbReference>
<dbReference type="OrthoDB" id="3225083at2"/>
<sequence length="445" mass="45410">MTVARLASTAEASSHRPSTRASGRGARHPHAHTGFKAESLRAMNLSVVLRHILETPGAVSRADIAASTGVTRATVSRLVDELVHIGLVSELGPSPETTRGRPAVRLAPRPGSVISLGLEVNISYLAVRAVDLTGKVLAEASQAGDFAHSDPISTLTLLAGLGRGALDEATTGDAVEGAHVIGSGLALPGLVSGDALALAPNLGWRDLPLDDLLRPLADLNPLIVANEADLAAFAVANPRPGASDGPASFIYVSGEVGIGAGIIVDHRPLIGAHGWSGEIGHICTDPSGPPCSCGASGCLEAFLGLRALARRAGLPEGSTPTDVVSAARAGSSAARAAIHEGGTALGRALSAVVNTVDIPEILLGGIVAEIGEEIIPSALTELRARTLQSSWSEPEIRIVPGSAVLAVTGAAHRVLEHVVQRPDRLGPIPRLGSKASSPRYTDART</sequence>
<dbReference type="Pfam" id="PF00480">
    <property type="entry name" value="ROK"/>
    <property type="match status" value="1"/>
</dbReference>
<evidence type="ECO:0000313" key="4">
    <source>
        <dbReference type="EMBL" id="RLP09593.1"/>
    </source>
</evidence>
<accession>A0A8B3FS55</accession>
<feature type="region of interest" description="Disordered" evidence="2">
    <location>
        <begin position="1"/>
        <end position="31"/>
    </location>
</feature>
<evidence type="ECO:0000259" key="3">
    <source>
        <dbReference type="Pfam" id="PF09339"/>
    </source>
</evidence>
<gene>
    <name evidence="4" type="ORF">D7U36_07285</name>
</gene>
<dbReference type="InterPro" id="IPR000600">
    <property type="entry name" value="ROK"/>
</dbReference>
<evidence type="ECO:0000256" key="2">
    <source>
        <dbReference type="SAM" id="MobiDB-lite"/>
    </source>
</evidence>
<proteinExistence type="inferred from homology"/>
<comment type="caution">
    <text evidence="4">The sequence shown here is derived from an EMBL/GenBank/DDBJ whole genome shotgun (WGS) entry which is preliminary data.</text>
</comment>
<dbReference type="GO" id="GO:0003677">
    <property type="term" value="F:DNA binding"/>
    <property type="evidence" value="ECO:0007669"/>
    <property type="project" value="InterPro"/>
</dbReference>
<dbReference type="Gene3D" id="3.30.420.40">
    <property type="match status" value="2"/>
</dbReference>
<dbReference type="SUPFAM" id="SSF46785">
    <property type="entry name" value="Winged helix' DNA-binding domain"/>
    <property type="match status" value="1"/>
</dbReference>
<dbReference type="Proteomes" id="UP000279336">
    <property type="component" value="Unassembled WGS sequence"/>
</dbReference>
<feature type="domain" description="HTH iclR-type" evidence="3">
    <location>
        <begin position="48"/>
        <end position="89"/>
    </location>
</feature>
<reference evidence="4 5" key="1">
    <citation type="submission" date="2018-10" db="EMBL/GenBank/DDBJ databases">
        <title>Propionibacterium australiense Genome Sequencing and Assembly.</title>
        <authorList>
            <person name="Bernier A.-M."/>
            <person name="Bernard K."/>
        </authorList>
    </citation>
    <scope>NUCLEOTIDE SEQUENCE [LARGE SCALE GENOMIC DNA]</scope>
    <source>
        <strain evidence="4 5">NML98A078</strain>
    </source>
</reference>
<evidence type="ECO:0000256" key="1">
    <source>
        <dbReference type="ARBA" id="ARBA00006479"/>
    </source>
</evidence>
<dbReference type="PANTHER" id="PTHR18964">
    <property type="entry name" value="ROK (REPRESSOR, ORF, KINASE) FAMILY"/>
    <property type="match status" value="1"/>
</dbReference>
<feature type="region of interest" description="Disordered" evidence="2">
    <location>
        <begin position="426"/>
        <end position="445"/>
    </location>
</feature>
<dbReference type="InterPro" id="IPR036390">
    <property type="entry name" value="WH_DNA-bd_sf"/>
</dbReference>
<protein>
    <submittedName>
        <fullName evidence="4">ROK family protein</fullName>
    </submittedName>
</protein>
<feature type="compositionally biased region" description="Polar residues" evidence="2">
    <location>
        <begin position="10"/>
        <end position="21"/>
    </location>
</feature>
<dbReference type="AlphaFoldDB" id="A0A8B3FS55"/>